<evidence type="ECO:0000256" key="1">
    <source>
        <dbReference type="SAM" id="SignalP"/>
    </source>
</evidence>
<dbReference type="Proteomes" id="UP000305883">
    <property type="component" value="Unassembled WGS sequence"/>
</dbReference>
<feature type="signal peptide" evidence="1">
    <location>
        <begin position="1"/>
        <end position="20"/>
    </location>
</feature>
<organism evidence="2 3">
    <name type="scientific">Colletotrichum higginsianum</name>
    <dbReference type="NCBI Taxonomy" id="80884"/>
    <lineage>
        <taxon>Eukaryota</taxon>
        <taxon>Fungi</taxon>
        <taxon>Dikarya</taxon>
        <taxon>Ascomycota</taxon>
        <taxon>Pezizomycotina</taxon>
        <taxon>Sordariomycetes</taxon>
        <taxon>Hypocreomycetidae</taxon>
        <taxon>Glomerellales</taxon>
        <taxon>Glomerellaceae</taxon>
        <taxon>Colletotrichum</taxon>
        <taxon>Colletotrichum destructivum species complex</taxon>
    </lineage>
</organism>
<dbReference type="AlphaFoldDB" id="A0A4T0VGF6"/>
<evidence type="ECO:0000313" key="2">
    <source>
        <dbReference type="EMBL" id="TIC90971.1"/>
    </source>
</evidence>
<evidence type="ECO:0000313" key="3">
    <source>
        <dbReference type="Proteomes" id="UP000305883"/>
    </source>
</evidence>
<evidence type="ECO:0008006" key="4">
    <source>
        <dbReference type="Google" id="ProtNLM"/>
    </source>
</evidence>
<dbReference type="PANTHER" id="PTHR39603:SF1">
    <property type="entry name" value="CYANOVIRIN-N DOMAIN-CONTAINING PROTEIN"/>
    <property type="match status" value="1"/>
</dbReference>
<protein>
    <recommendedName>
        <fullName evidence="4">Secreted protein</fullName>
    </recommendedName>
</protein>
<gene>
    <name evidence="2" type="ORF">CH35J_011347</name>
</gene>
<comment type="caution">
    <text evidence="2">The sequence shown here is derived from an EMBL/GenBank/DDBJ whole genome shotgun (WGS) entry which is preliminary data.</text>
</comment>
<feature type="chain" id="PRO_5020374827" description="Secreted protein" evidence="1">
    <location>
        <begin position="21"/>
        <end position="184"/>
    </location>
</feature>
<proteinExistence type="predicted"/>
<dbReference type="OrthoDB" id="2112446at2759"/>
<sequence length="184" mass="19310">MVNFALPAVAAVVLAQLTGASPVVATRSDAVEVFSFGKWIDGIIANPEGDNLTPDEAVEAWHASLESTSVAPTGENLLVKRYYCNTIPNTEAYVPDAVTCINDLARRGGEACRVDGSRVFCVIGRAQITGVVGGGVTSSTSSCNDVARGAGFVMDHCTRADNTVQGAEFAYGNGNLLVWIRRPS</sequence>
<dbReference type="EMBL" id="MWPZ01000010">
    <property type="protein sequence ID" value="TIC90971.1"/>
    <property type="molecule type" value="Genomic_DNA"/>
</dbReference>
<accession>A0A4T0VGF6</accession>
<dbReference type="PANTHER" id="PTHR39603">
    <property type="entry name" value="CYANOVIRIN-N DOMAIN-CONTAINING PROTEIN"/>
    <property type="match status" value="1"/>
</dbReference>
<keyword evidence="1" id="KW-0732">Signal</keyword>
<reference evidence="2 3" key="1">
    <citation type="journal article" date="2019" name="Genome Biol. Evol.">
        <title>Genomic Plasticity Mediated by Transposable Elements in the Plant Pathogenic Fungus Colletotrichum higginsianum.</title>
        <authorList>
            <person name="Tsushima A."/>
            <person name="Gan P."/>
            <person name="Kumakura N."/>
            <person name="Narusaka M."/>
            <person name="Takano Y."/>
            <person name="Narusaka Y."/>
            <person name="Shirasu K."/>
        </authorList>
    </citation>
    <scope>NUCLEOTIDE SEQUENCE [LARGE SCALE GENOMIC DNA]</scope>
    <source>
        <strain evidence="2 3">MAFF305635-RFP</strain>
    </source>
</reference>
<name>A0A4T0VGF6_9PEZI</name>